<feature type="domain" description="F-box" evidence="1">
    <location>
        <begin position="1"/>
        <end position="43"/>
    </location>
</feature>
<dbReference type="SUPFAM" id="SSF81383">
    <property type="entry name" value="F-box domain"/>
    <property type="match status" value="1"/>
</dbReference>
<dbReference type="AlphaFoldDB" id="A0A6C0C4V8"/>
<accession>A0A6C0C4V8</accession>
<protein>
    <recommendedName>
        <fullName evidence="1">F-box domain-containing protein</fullName>
    </recommendedName>
</protein>
<reference evidence="2" key="1">
    <citation type="journal article" date="2020" name="Nature">
        <title>Giant virus diversity and host interactions through global metagenomics.</title>
        <authorList>
            <person name="Schulz F."/>
            <person name="Roux S."/>
            <person name="Paez-Espino D."/>
            <person name="Jungbluth S."/>
            <person name="Walsh D.A."/>
            <person name="Denef V.J."/>
            <person name="McMahon K.D."/>
            <person name="Konstantinidis K.T."/>
            <person name="Eloe-Fadrosh E.A."/>
            <person name="Kyrpides N.C."/>
            <person name="Woyke T."/>
        </authorList>
    </citation>
    <scope>NUCLEOTIDE SEQUENCE</scope>
    <source>
        <strain evidence="2">GVMAG-M-3300020185-33</strain>
    </source>
</reference>
<dbReference type="PROSITE" id="PS50181">
    <property type="entry name" value="FBOX"/>
    <property type="match status" value="1"/>
</dbReference>
<evidence type="ECO:0000313" key="2">
    <source>
        <dbReference type="EMBL" id="QHS99396.1"/>
    </source>
</evidence>
<proteinExistence type="predicted"/>
<dbReference type="EMBL" id="MN739341">
    <property type="protein sequence ID" value="QHS99396.1"/>
    <property type="molecule type" value="Genomic_DNA"/>
</dbReference>
<sequence>MEYLPNDVIYKILQNLTAKEEIFMRRVNTVLLSIINTSSFKITSYKLEKKLKRVNRIEKMKEDVICKYISLIGTIIYKEEKVHYYFRRREKIDMCIVKCGGERMGEVYHSKRSKNEYNKRYIPYCIKCFSKYE</sequence>
<dbReference type="InterPro" id="IPR036047">
    <property type="entry name" value="F-box-like_dom_sf"/>
</dbReference>
<evidence type="ECO:0000259" key="1">
    <source>
        <dbReference type="PROSITE" id="PS50181"/>
    </source>
</evidence>
<organism evidence="2">
    <name type="scientific">viral metagenome</name>
    <dbReference type="NCBI Taxonomy" id="1070528"/>
    <lineage>
        <taxon>unclassified sequences</taxon>
        <taxon>metagenomes</taxon>
        <taxon>organismal metagenomes</taxon>
    </lineage>
</organism>
<dbReference type="InterPro" id="IPR001810">
    <property type="entry name" value="F-box_dom"/>
</dbReference>
<name>A0A6C0C4V8_9ZZZZ</name>